<dbReference type="GO" id="GO:0080120">
    <property type="term" value="P:CAAX-box protein maturation"/>
    <property type="evidence" value="ECO:0007669"/>
    <property type="project" value="UniProtKB-ARBA"/>
</dbReference>
<dbReference type="InterPro" id="IPR018247">
    <property type="entry name" value="EF_Hand_1_Ca_BS"/>
</dbReference>
<keyword evidence="4" id="KW-1185">Reference proteome</keyword>
<protein>
    <submittedName>
        <fullName evidence="3">CAAX protease self-immunity-domain containing protein</fullName>
    </submittedName>
</protein>
<dbReference type="InterPro" id="IPR002048">
    <property type="entry name" value="EF_hand_dom"/>
</dbReference>
<keyword evidence="3" id="KW-0645">Protease</keyword>
<dbReference type="Pfam" id="PF02517">
    <property type="entry name" value="Rce1-like"/>
    <property type="match status" value="1"/>
</dbReference>
<reference evidence="3" key="2">
    <citation type="submission" date="2021-04" db="EMBL/GenBank/DDBJ databases">
        <authorList>
            <person name="Podell S."/>
        </authorList>
    </citation>
    <scope>NUCLEOTIDE SEQUENCE</scope>
    <source>
        <strain evidence="3">Hildebrandi</strain>
    </source>
</reference>
<dbReference type="AlphaFoldDB" id="A0A9K3PNW9"/>
<feature type="compositionally biased region" description="Low complexity" evidence="1">
    <location>
        <begin position="60"/>
        <end position="70"/>
    </location>
</feature>
<dbReference type="PANTHER" id="PTHR43592">
    <property type="entry name" value="CAAX AMINO TERMINAL PROTEASE"/>
    <property type="match status" value="1"/>
</dbReference>
<dbReference type="GO" id="GO:0004175">
    <property type="term" value="F:endopeptidase activity"/>
    <property type="evidence" value="ECO:0007669"/>
    <property type="project" value="UniProtKB-ARBA"/>
</dbReference>
<accession>A0A9K3PNW9</accession>
<keyword evidence="3" id="KW-0378">Hydrolase</keyword>
<feature type="compositionally biased region" description="Polar residues" evidence="1">
    <location>
        <begin position="40"/>
        <end position="59"/>
    </location>
</feature>
<gene>
    <name evidence="3" type="ORF">IV203_003921</name>
</gene>
<dbReference type="GO" id="GO:0005509">
    <property type="term" value="F:calcium ion binding"/>
    <property type="evidence" value="ECO:0007669"/>
    <property type="project" value="InterPro"/>
</dbReference>
<proteinExistence type="predicted"/>
<dbReference type="GO" id="GO:0006508">
    <property type="term" value="P:proteolysis"/>
    <property type="evidence" value="ECO:0007669"/>
    <property type="project" value="UniProtKB-KW"/>
</dbReference>
<organism evidence="3 4">
    <name type="scientific">Nitzschia inconspicua</name>
    <dbReference type="NCBI Taxonomy" id="303405"/>
    <lineage>
        <taxon>Eukaryota</taxon>
        <taxon>Sar</taxon>
        <taxon>Stramenopiles</taxon>
        <taxon>Ochrophyta</taxon>
        <taxon>Bacillariophyta</taxon>
        <taxon>Bacillariophyceae</taxon>
        <taxon>Bacillariophycidae</taxon>
        <taxon>Bacillariales</taxon>
        <taxon>Bacillariaceae</taxon>
        <taxon>Nitzschia</taxon>
    </lineage>
</organism>
<feature type="domain" description="EF-hand" evidence="2">
    <location>
        <begin position="311"/>
        <end position="346"/>
    </location>
</feature>
<evidence type="ECO:0000259" key="2">
    <source>
        <dbReference type="PROSITE" id="PS50222"/>
    </source>
</evidence>
<comment type="caution">
    <text evidence="3">The sequence shown here is derived from an EMBL/GenBank/DDBJ whole genome shotgun (WGS) entry which is preliminary data.</text>
</comment>
<name>A0A9K3PNW9_9STRA</name>
<feature type="region of interest" description="Disordered" evidence="1">
    <location>
        <begin position="31"/>
        <end position="71"/>
    </location>
</feature>
<dbReference type="PROSITE" id="PS00018">
    <property type="entry name" value="EF_HAND_1"/>
    <property type="match status" value="2"/>
</dbReference>
<sequence>MGFHASRSAVNVFHPAATKCLGHLDFSGTRRHHVHPPSLTPSSWMTNPTSKFSPTKLQMKSSKSSGGSSSPPTAGFNVGLIAQNLLSQALLGSTIWFQGPQYQVLTSKAEFGPIGIGLGVVGLIPLLFISRQLETSDSYLVSGLNLSTNMAVLRLFGSKPQPVLAGISSLAMSALTGVVEETTFRGQLLPFFANNVGNGDEMVGLVLSSLLFAFLHTNPQAFLKGGEAFLDNFVLFCLQFVNGSIFAFLYLSTGNLAVPIIAHALYDFYTFYKTHLVDVAGQMQYASEEAMMPNIKNKALERKWIAERGEDFVNGVKQSFFLMDTNRDGVLSPRELRIALFSYGINLSKAQTEKVAAAADMDEDNTIDLDEFLAFVGPTKGSTAKAVRYTLFGPI</sequence>
<dbReference type="EMBL" id="JAGRRH010000016">
    <property type="protein sequence ID" value="KAG7354565.1"/>
    <property type="molecule type" value="Genomic_DNA"/>
</dbReference>
<feature type="domain" description="EF-hand" evidence="2">
    <location>
        <begin position="347"/>
        <end position="382"/>
    </location>
</feature>
<dbReference type="Pfam" id="PF13499">
    <property type="entry name" value="EF-hand_7"/>
    <property type="match status" value="1"/>
</dbReference>
<evidence type="ECO:0000313" key="3">
    <source>
        <dbReference type="EMBL" id="KAG7354565.1"/>
    </source>
</evidence>
<evidence type="ECO:0000256" key="1">
    <source>
        <dbReference type="SAM" id="MobiDB-lite"/>
    </source>
</evidence>
<dbReference type="Proteomes" id="UP000693970">
    <property type="component" value="Unassembled WGS sequence"/>
</dbReference>
<evidence type="ECO:0000313" key="4">
    <source>
        <dbReference type="Proteomes" id="UP000693970"/>
    </source>
</evidence>
<dbReference type="CDD" id="cd00051">
    <property type="entry name" value="EFh"/>
    <property type="match status" value="1"/>
</dbReference>
<dbReference type="SMART" id="SM00054">
    <property type="entry name" value="EFh"/>
    <property type="match status" value="2"/>
</dbReference>
<dbReference type="PROSITE" id="PS50222">
    <property type="entry name" value="EF_HAND_2"/>
    <property type="match status" value="2"/>
</dbReference>
<dbReference type="InterPro" id="IPR003675">
    <property type="entry name" value="Rce1/LyrA-like_dom"/>
</dbReference>
<reference evidence="3" key="1">
    <citation type="journal article" date="2021" name="Sci. Rep.">
        <title>Diploid genomic architecture of Nitzschia inconspicua, an elite biomass production diatom.</title>
        <authorList>
            <person name="Oliver A."/>
            <person name="Podell S."/>
            <person name="Pinowska A."/>
            <person name="Traller J.C."/>
            <person name="Smith S.R."/>
            <person name="McClure R."/>
            <person name="Beliaev A."/>
            <person name="Bohutskyi P."/>
            <person name="Hill E.A."/>
            <person name="Rabines A."/>
            <person name="Zheng H."/>
            <person name="Allen L.Z."/>
            <person name="Kuo A."/>
            <person name="Grigoriev I.V."/>
            <person name="Allen A.E."/>
            <person name="Hazlebeck D."/>
            <person name="Allen E.E."/>
        </authorList>
    </citation>
    <scope>NUCLEOTIDE SEQUENCE</scope>
    <source>
        <strain evidence="3">Hildebrandi</strain>
    </source>
</reference>
<dbReference type="PANTHER" id="PTHR43592:SF15">
    <property type="entry name" value="CAAX AMINO TERMINAL PROTEASE FAMILY PROTEIN"/>
    <property type="match status" value="1"/>
</dbReference>
<dbReference type="OrthoDB" id="444540at2759"/>